<feature type="signal peptide" evidence="1">
    <location>
        <begin position="1"/>
        <end position="23"/>
    </location>
</feature>
<protein>
    <recommendedName>
        <fullName evidence="4">Lipoprotein</fullName>
    </recommendedName>
</protein>
<sequence length="172" mass="18920">MNRRTRALTVLVCALLLPLAGCATEHTNRTARTPDDTIRAATLALTDRCLTRQGLTPPRPGKRPANRAEEQRVAAALFGSPPAELSLTLANGIPVRAHTDGCLAAAQRTLYGDQKRWFRVSTVVNNLKPEAAHRDLSLASVRARHRAELTDWQRLRARALDASTRVLHTPTH</sequence>
<gene>
    <name evidence="2" type="ORF">OKJ99_16665</name>
</gene>
<organism evidence="2 3">
    <name type="scientific">Streptomyces endophyticus</name>
    <dbReference type="NCBI Taxonomy" id="714166"/>
    <lineage>
        <taxon>Bacteria</taxon>
        <taxon>Bacillati</taxon>
        <taxon>Actinomycetota</taxon>
        <taxon>Actinomycetes</taxon>
        <taxon>Kitasatosporales</taxon>
        <taxon>Streptomycetaceae</taxon>
        <taxon>Streptomyces</taxon>
    </lineage>
</organism>
<accession>A0ABU6F536</accession>
<comment type="caution">
    <text evidence="2">The sequence shown here is derived from an EMBL/GenBank/DDBJ whole genome shotgun (WGS) entry which is preliminary data.</text>
</comment>
<keyword evidence="1" id="KW-0732">Signal</keyword>
<reference evidence="2 3" key="1">
    <citation type="submission" date="2022-10" db="EMBL/GenBank/DDBJ databases">
        <authorList>
            <person name="Xie J."/>
            <person name="Shen N."/>
        </authorList>
    </citation>
    <scope>NUCLEOTIDE SEQUENCE [LARGE SCALE GENOMIC DNA]</scope>
    <source>
        <strain evidence="2 3">YIM65594</strain>
    </source>
</reference>
<evidence type="ECO:0000313" key="3">
    <source>
        <dbReference type="Proteomes" id="UP001354931"/>
    </source>
</evidence>
<name>A0ABU6F536_9ACTN</name>
<evidence type="ECO:0000313" key="2">
    <source>
        <dbReference type="EMBL" id="MEB8339127.1"/>
    </source>
</evidence>
<keyword evidence="3" id="KW-1185">Reference proteome</keyword>
<dbReference type="RefSeq" id="WP_326017009.1">
    <property type="nucleotide sequence ID" value="NZ_JAOZYC010000108.1"/>
</dbReference>
<dbReference type="Proteomes" id="UP001354931">
    <property type="component" value="Unassembled WGS sequence"/>
</dbReference>
<evidence type="ECO:0008006" key="4">
    <source>
        <dbReference type="Google" id="ProtNLM"/>
    </source>
</evidence>
<evidence type="ECO:0000256" key="1">
    <source>
        <dbReference type="SAM" id="SignalP"/>
    </source>
</evidence>
<dbReference type="EMBL" id="JAOZYC010000108">
    <property type="protein sequence ID" value="MEB8339127.1"/>
    <property type="molecule type" value="Genomic_DNA"/>
</dbReference>
<proteinExistence type="predicted"/>
<feature type="chain" id="PRO_5045490646" description="Lipoprotein" evidence="1">
    <location>
        <begin position="24"/>
        <end position="172"/>
    </location>
</feature>